<proteinExistence type="predicted"/>
<keyword evidence="1" id="KW-1185">Reference proteome</keyword>
<organism evidence="1 2">
    <name type="scientific">Romanomermis culicivorax</name>
    <name type="common">Nematode worm</name>
    <dbReference type="NCBI Taxonomy" id="13658"/>
    <lineage>
        <taxon>Eukaryota</taxon>
        <taxon>Metazoa</taxon>
        <taxon>Ecdysozoa</taxon>
        <taxon>Nematoda</taxon>
        <taxon>Enoplea</taxon>
        <taxon>Dorylaimia</taxon>
        <taxon>Mermithida</taxon>
        <taxon>Mermithoidea</taxon>
        <taxon>Mermithidae</taxon>
        <taxon>Romanomermis</taxon>
    </lineage>
</organism>
<dbReference type="AlphaFoldDB" id="A0A915JBY1"/>
<reference evidence="2" key="1">
    <citation type="submission" date="2022-11" db="UniProtKB">
        <authorList>
            <consortium name="WormBaseParasite"/>
        </authorList>
    </citation>
    <scope>IDENTIFICATION</scope>
</reference>
<dbReference type="Proteomes" id="UP000887565">
    <property type="component" value="Unplaced"/>
</dbReference>
<evidence type="ECO:0000313" key="2">
    <source>
        <dbReference type="WBParaSite" id="nRc.2.0.1.t23984-RA"/>
    </source>
</evidence>
<sequence>MVAATTSKYYYKKAKYWEIAINDLLLLEYKDVKETIRNATSGMDNNLRKLFTIQCCKDLNGDPKDVLIK</sequence>
<protein>
    <submittedName>
        <fullName evidence="2">Uncharacterized protein</fullName>
    </submittedName>
</protein>
<accession>A0A915JBY1</accession>
<name>A0A915JBY1_ROMCU</name>
<evidence type="ECO:0000313" key="1">
    <source>
        <dbReference type="Proteomes" id="UP000887565"/>
    </source>
</evidence>
<dbReference type="WBParaSite" id="nRc.2.0.1.t23984-RA">
    <property type="protein sequence ID" value="nRc.2.0.1.t23984-RA"/>
    <property type="gene ID" value="nRc.2.0.1.g23984"/>
</dbReference>